<reference evidence="13 14" key="1">
    <citation type="submission" date="2016-06" db="EMBL/GenBank/DDBJ databases">
        <authorList>
            <person name="Kjaerup R.B."/>
            <person name="Dalgaard T.S."/>
            <person name="Juul-Madsen H.R."/>
        </authorList>
    </citation>
    <scope>NUCLEOTIDE SEQUENCE [LARGE SCALE GENOMIC DNA]</scope>
    <source>
        <strain evidence="13 14">Pb300</strain>
    </source>
</reference>
<evidence type="ECO:0000256" key="9">
    <source>
        <dbReference type="ARBA" id="ARBA00023242"/>
    </source>
</evidence>
<dbReference type="FunFam" id="1.10.20.10:FF:000085">
    <property type="entry name" value="Histone H3.2"/>
    <property type="match status" value="1"/>
</dbReference>
<evidence type="ECO:0000256" key="11">
    <source>
        <dbReference type="SAM" id="MobiDB-lite"/>
    </source>
</evidence>
<dbReference type="GO" id="GO:0030527">
    <property type="term" value="F:structural constituent of chromatin"/>
    <property type="evidence" value="ECO:0007669"/>
    <property type="project" value="InterPro"/>
</dbReference>
<evidence type="ECO:0000313" key="13">
    <source>
        <dbReference type="EMBL" id="ODH17515.1"/>
    </source>
</evidence>
<comment type="caution">
    <text evidence="13">The sequence shown here is derived from an EMBL/GenBank/DDBJ whole genome shotgun (WGS) entry which is preliminary data.</text>
</comment>
<proteinExistence type="inferred from homology"/>
<evidence type="ECO:0000256" key="8">
    <source>
        <dbReference type="ARBA" id="ARBA00023125"/>
    </source>
</evidence>
<comment type="function">
    <text evidence="1">Core component of nucleosome. Nucleosomes wrap and compact DNA into chromatin, limiting DNA accessibility to the cellular machineries which require DNA as a template. Histones thereby play a central role in transcription regulation, DNA repair, DNA replication and chromosomal stability. DNA accessibility is regulated via a complex set of post-translational modifications of histones, also called histone code, and nucleosome remodeling.</text>
</comment>
<evidence type="ECO:0000256" key="3">
    <source>
        <dbReference type="ARBA" id="ARBA00004286"/>
    </source>
</evidence>
<keyword evidence="10" id="KW-0544">Nucleosome core</keyword>
<dbReference type="InterPro" id="IPR000164">
    <property type="entry name" value="Histone_H3/CENP-A"/>
</dbReference>
<dbReference type="GO" id="GO:0005634">
    <property type="term" value="C:nucleus"/>
    <property type="evidence" value="ECO:0007669"/>
    <property type="project" value="UniProtKB-SubCell"/>
</dbReference>
<accession>A0A1D2J899</accession>
<dbReference type="AlphaFoldDB" id="A0A1D2J899"/>
<evidence type="ECO:0000259" key="12">
    <source>
        <dbReference type="Pfam" id="PF00125"/>
    </source>
</evidence>
<dbReference type="Proteomes" id="UP000242814">
    <property type="component" value="Unassembled WGS sequence"/>
</dbReference>
<comment type="subunit">
    <text evidence="5">The nucleosome is a histone octamer containing two molecules each of H2A, H2B, H3 and H4 assembled in one H3-H4 heterotetramer and two H2A-H2B heterodimers. The octamer wraps approximately 147 bp of DNA.</text>
</comment>
<dbReference type="SUPFAM" id="SSF47113">
    <property type="entry name" value="Histone-fold"/>
    <property type="match status" value="1"/>
</dbReference>
<dbReference type="Gene3D" id="1.10.20.10">
    <property type="entry name" value="Histone, subunit A"/>
    <property type="match status" value="1"/>
</dbReference>
<feature type="domain" description="Core Histone H2A/H2B/H3" evidence="12">
    <location>
        <begin position="52"/>
        <end position="135"/>
    </location>
</feature>
<feature type="region of interest" description="Disordered" evidence="11">
    <location>
        <begin position="1"/>
        <end position="42"/>
    </location>
</feature>
<evidence type="ECO:0000256" key="10">
    <source>
        <dbReference type="ARBA" id="ARBA00023269"/>
    </source>
</evidence>
<comment type="subcellular location">
    <subcellularLocation>
        <location evidence="3">Chromosome</location>
    </subcellularLocation>
    <subcellularLocation>
        <location evidence="2">Nucleus</location>
    </subcellularLocation>
</comment>
<dbReference type="VEuPathDB" id="FungiDB:PABG_07711"/>
<evidence type="ECO:0000256" key="7">
    <source>
        <dbReference type="ARBA" id="ARBA00022454"/>
    </source>
</evidence>
<dbReference type="GO" id="GO:0046982">
    <property type="term" value="F:protein heterodimerization activity"/>
    <property type="evidence" value="ECO:0007669"/>
    <property type="project" value="InterPro"/>
</dbReference>
<keyword evidence="7" id="KW-0158">Chromosome</keyword>
<dbReference type="GO" id="GO:0000786">
    <property type="term" value="C:nucleosome"/>
    <property type="evidence" value="ECO:0007669"/>
    <property type="project" value="UniProtKB-KW"/>
</dbReference>
<dbReference type="OrthoDB" id="5413114at2759"/>
<keyword evidence="9" id="KW-0539">Nucleus</keyword>
<gene>
    <name evidence="13" type="ORF">ACO22_06262</name>
</gene>
<keyword evidence="8" id="KW-0238">DNA-binding</keyword>
<dbReference type="PRINTS" id="PR00622">
    <property type="entry name" value="HISTONEH3"/>
</dbReference>
<sequence>MARTKMTARKYVGQRTAAKNLASKTRRGEKHPPGKKHVAHVRPRRHYRRKSGTTALREIRRYQKSVELLIRKLPFQRLVREIAEDVCSGVRFQAAAILALQEVTEAVIVDEFTMTNLCAIHAKRITIQDKDMKLVQSLREIMTGSRMPGRGNGSK</sequence>
<dbReference type="GO" id="GO:0003677">
    <property type="term" value="F:DNA binding"/>
    <property type="evidence" value="ECO:0007669"/>
    <property type="project" value="UniProtKB-KW"/>
</dbReference>
<dbReference type="InterPro" id="IPR009072">
    <property type="entry name" value="Histone-fold"/>
</dbReference>
<dbReference type="Pfam" id="PF00125">
    <property type="entry name" value="Histone"/>
    <property type="match status" value="1"/>
</dbReference>
<comment type="similarity">
    <text evidence="4">Belongs to the histone H3 family.</text>
</comment>
<protein>
    <recommendedName>
        <fullName evidence="6">Histone H3</fullName>
    </recommendedName>
</protein>
<dbReference type="InterPro" id="IPR007125">
    <property type="entry name" value="H2A/H2B/H3"/>
</dbReference>
<evidence type="ECO:0000256" key="1">
    <source>
        <dbReference type="ARBA" id="ARBA00002001"/>
    </source>
</evidence>
<dbReference type="PROSITE" id="PS00959">
    <property type="entry name" value="HISTONE_H3_2"/>
    <property type="match status" value="1"/>
</dbReference>
<feature type="compositionally biased region" description="Basic residues" evidence="11">
    <location>
        <begin position="24"/>
        <end position="42"/>
    </location>
</feature>
<evidence type="ECO:0000256" key="5">
    <source>
        <dbReference type="ARBA" id="ARBA00011538"/>
    </source>
</evidence>
<evidence type="ECO:0000256" key="6">
    <source>
        <dbReference type="ARBA" id="ARBA00020835"/>
    </source>
</evidence>
<organism evidence="13 14">
    <name type="scientific">Paracoccidioides brasiliensis</name>
    <dbReference type="NCBI Taxonomy" id="121759"/>
    <lineage>
        <taxon>Eukaryota</taxon>
        <taxon>Fungi</taxon>
        <taxon>Dikarya</taxon>
        <taxon>Ascomycota</taxon>
        <taxon>Pezizomycotina</taxon>
        <taxon>Eurotiomycetes</taxon>
        <taxon>Eurotiomycetidae</taxon>
        <taxon>Onygenales</taxon>
        <taxon>Ajellomycetaceae</taxon>
        <taxon>Paracoccidioides</taxon>
    </lineage>
</organism>
<dbReference type="PANTHER" id="PTHR11426">
    <property type="entry name" value="HISTONE H3"/>
    <property type="match status" value="1"/>
</dbReference>
<dbReference type="EMBL" id="LZYO01000326">
    <property type="protein sequence ID" value="ODH17515.1"/>
    <property type="molecule type" value="Genomic_DNA"/>
</dbReference>
<evidence type="ECO:0000256" key="4">
    <source>
        <dbReference type="ARBA" id="ARBA00010343"/>
    </source>
</evidence>
<dbReference type="VEuPathDB" id="FungiDB:PADG_00873"/>
<evidence type="ECO:0000256" key="2">
    <source>
        <dbReference type="ARBA" id="ARBA00004123"/>
    </source>
</evidence>
<name>A0A1D2J899_PARBR</name>
<evidence type="ECO:0000313" key="14">
    <source>
        <dbReference type="Proteomes" id="UP000242814"/>
    </source>
</evidence>
<dbReference type="CDD" id="cd22911">
    <property type="entry name" value="HFD_H3"/>
    <property type="match status" value="1"/>
</dbReference>
<dbReference type="SMART" id="SM00428">
    <property type="entry name" value="H3"/>
    <property type="match status" value="1"/>
</dbReference>